<dbReference type="GO" id="GO:0005524">
    <property type="term" value="F:ATP binding"/>
    <property type="evidence" value="ECO:0007669"/>
    <property type="project" value="UniProtKB-KW"/>
</dbReference>
<dbReference type="Gene3D" id="3.30.230.80">
    <property type="match status" value="1"/>
</dbReference>
<dbReference type="RefSeq" id="XP_024345772.1">
    <property type="nucleotide sequence ID" value="XM_024499811.1"/>
</dbReference>
<evidence type="ECO:0000256" key="3">
    <source>
        <dbReference type="ARBA" id="ARBA00022490"/>
    </source>
</evidence>
<dbReference type="CTD" id="36346277"/>
<protein>
    <submittedName>
        <fullName evidence="9">Heat shock protein</fullName>
    </submittedName>
</protein>
<dbReference type="InterPro" id="IPR001404">
    <property type="entry name" value="Hsp90_fam"/>
</dbReference>
<sequence length="787" mass="88762">MPIWERQLDKQSAIDRSAPNSVECEAISQQLCLRWMRRFALANRVVLSHAPAIWLAELIVGVLEIIASIDFPLHCSFSRATMSDQEATTDDATEQKVETFAFQADTRQLLNVLVNALYPTKDVFLRELVSNASDALDKLRYKSLTQPSVLETNAEMCIRIVPNKADATLAIMDTGVGMTKDELVNNLGRIAYSGTRAFMGALKDGAADMVMAGEFGVGFYSAFLVADRVEVVSKSNDDEQYVWEWSGGESFTIRAWNEETLKRGTKVILHMKRQQCVEYLEPHVIEAMVRKYCEFTAYPIKLCCDEEGMRSVMDCEEWRRDEEVVDGVVLNRMEPLWMRSAEDISSEEYGKFYKWLSCDSEDHMAVKHFSVEGELSFRALLFVPRRPPAAYFARNGRRHNIRLYVKRVLVTEECESLIPDYLNFLIGVVDSEDLPLNLSREAIRESSVVRAIGKHLVRKSIELMQEMAEDAQAYSAFYGNFQRSIKLGVYEDRGHRQKLANLLRYYSSKSGDEMIGLREYVCRMKEGQSDIYCMIGESMASVSDSVFMEGLKKRDVEVLLMVDPMDEYVVNAMTEYLGKSLVCVSRLDLQLPEEKVEAVVAEEEGKTTTQGEWMECVVADFESTCGKMKEILGERVESVRVSSRLTTSPCCVVTSTFGWSANMQRIGKAQALRNPHSLRNNSAKKHLEINANDSIIIGLKKMLSTEGMPNKISRDMLEILYNTALLDSGFVLEEPKTHTNTIHALIRMFLEIPECESVKDAEQVTADSDEAALVQAGDDGGAMGEVG</sequence>
<dbReference type="GO" id="GO:0051082">
    <property type="term" value="F:unfolded protein binding"/>
    <property type="evidence" value="ECO:0007669"/>
    <property type="project" value="InterPro"/>
</dbReference>
<feature type="binding site" evidence="8">
    <location>
        <position position="127"/>
    </location>
    <ligand>
        <name>ATP</name>
        <dbReference type="ChEBI" id="CHEBI:30616"/>
    </ligand>
</feature>
<dbReference type="SUPFAM" id="SSF110942">
    <property type="entry name" value="HSP90 C-terminal domain"/>
    <property type="match status" value="1"/>
</dbReference>
<dbReference type="PRINTS" id="PR00775">
    <property type="entry name" value="HEATSHOCK90"/>
</dbReference>
<dbReference type="EMBL" id="APAU02000234">
    <property type="protein sequence ID" value="EUB54576.1"/>
    <property type="molecule type" value="Genomic_DNA"/>
</dbReference>
<comment type="caution">
    <text evidence="9">The sequence shown here is derived from an EMBL/GenBank/DDBJ whole genome shotgun (WGS) entry which is preliminary data.</text>
</comment>
<dbReference type="InterPro" id="IPR020568">
    <property type="entry name" value="Ribosomal_Su5_D2-typ_SF"/>
</dbReference>
<feature type="binding site" evidence="8">
    <location>
        <position position="186"/>
    </location>
    <ligand>
        <name>ATP</name>
        <dbReference type="ChEBI" id="CHEBI:30616"/>
    </ligand>
</feature>
<organism evidence="9 10">
    <name type="scientific">Echinococcus granulosus</name>
    <name type="common">Hydatid tapeworm</name>
    <dbReference type="NCBI Taxonomy" id="6210"/>
    <lineage>
        <taxon>Eukaryota</taxon>
        <taxon>Metazoa</taxon>
        <taxon>Spiralia</taxon>
        <taxon>Lophotrochozoa</taxon>
        <taxon>Platyhelminthes</taxon>
        <taxon>Cestoda</taxon>
        <taxon>Eucestoda</taxon>
        <taxon>Cyclophyllidea</taxon>
        <taxon>Taeniidae</taxon>
        <taxon>Echinococcus</taxon>
        <taxon>Echinococcus granulosus group</taxon>
    </lineage>
</organism>
<dbReference type="GO" id="GO:0016887">
    <property type="term" value="F:ATP hydrolysis activity"/>
    <property type="evidence" value="ECO:0007669"/>
    <property type="project" value="InterPro"/>
</dbReference>
<feature type="binding site" evidence="8">
    <location>
        <position position="178"/>
    </location>
    <ligand>
        <name>ATP</name>
        <dbReference type="ChEBI" id="CHEBI:30616"/>
    </ligand>
</feature>
<evidence type="ECO:0000256" key="4">
    <source>
        <dbReference type="ARBA" id="ARBA00022741"/>
    </source>
</evidence>
<feature type="binding site" evidence="8">
    <location>
        <position position="440"/>
    </location>
    <ligand>
        <name>ATP</name>
        <dbReference type="ChEBI" id="CHEBI:30616"/>
    </ligand>
</feature>
<feature type="binding site" evidence="8">
    <location>
        <position position="265"/>
    </location>
    <ligand>
        <name>ATP</name>
        <dbReference type="ChEBI" id="CHEBI:30616"/>
    </ligand>
</feature>
<feature type="binding site" evidence="8">
    <location>
        <begin position="193"/>
        <end position="194"/>
    </location>
    <ligand>
        <name>ATP</name>
        <dbReference type="ChEBI" id="CHEBI:30616"/>
    </ligand>
</feature>
<dbReference type="GO" id="GO:0140662">
    <property type="term" value="F:ATP-dependent protein folding chaperone"/>
    <property type="evidence" value="ECO:0007669"/>
    <property type="project" value="InterPro"/>
</dbReference>
<dbReference type="Gene3D" id="3.40.50.11260">
    <property type="match status" value="1"/>
</dbReference>
<dbReference type="SMR" id="W6U226"/>
<dbReference type="OMA" id="VECEAIS"/>
<dbReference type="PIRSF" id="PIRSF002583">
    <property type="entry name" value="Hsp90"/>
    <property type="match status" value="1"/>
</dbReference>
<dbReference type="FunFam" id="3.30.230.80:FF:000001">
    <property type="entry name" value="Heat shock protein 90 alpha"/>
    <property type="match status" value="1"/>
</dbReference>
<evidence type="ECO:0000256" key="6">
    <source>
        <dbReference type="ARBA" id="ARBA00023016"/>
    </source>
</evidence>
<dbReference type="FunFam" id="1.20.120.790:FF:000001">
    <property type="entry name" value="Heat shock protein 90 alpha"/>
    <property type="match status" value="1"/>
</dbReference>
<gene>
    <name evidence="9" type="ORF">EGR_10562</name>
</gene>
<evidence type="ECO:0000313" key="9">
    <source>
        <dbReference type="EMBL" id="EUB54576.1"/>
    </source>
</evidence>
<dbReference type="OrthoDB" id="5426351at2759"/>
<dbReference type="FunFam" id="3.30.565.10:FF:000005">
    <property type="entry name" value="Heat shock protein 90"/>
    <property type="match status" value="1"/>
</dbReference>
<evidence type="ECO:0000256" key="7">
    <source>
        <dbReference type="ARBA" id="ARBA00023186"/>
    </source>
</evidence>
<evidence type="ECO:0000256" key="8">
    <source>
        <dbReference type="PIRSR" id="PIRSR002583-1"/>
    </source>
</evidence>
<evidence type="ECO:0000256" key="1">
    <source>
        <dbReference type="ARBA" id="ARBA00004496"/>
    </source>
</evidence>
<dbReference type="Gene3D" id="1.20.120.790">
    <property type="entry name" value="Heat shock protein 90, C-terminal domain"/>
    <property type="match status" value="1"/>
</dbReference>
<dbReference type="NCBIfam" id="NF003555">
    <property type="entry name" value="PRK05218.1"/>
    <property type="match status" value="1"/>
</dbReference>
<evidence type="ECO:0000256" key="5">
    <source>
        <dbReference type="ARBA" id="ARBA00022840"/>
    </source>
</evidence>
<dbReference type="SUPFAM" id="SSF55874">
    <property type="entry name" value="ATPase domain of HSP90 chaperone/DNA topoisomerase II/histidine kinase"/>
    <property type="match status" value="1"/>
</dbReference>
<dbReference type="PANTHER" id="PTHR11528">
    <property type="entry name" value="HEAT SHOCK PROTEIN 90 FAMILY MEMBER"/>
    <property type="match status" value="1"/>
</dbReference>
<dbReference type="HAMAP" id="MF_00505">
    <property type="entry name" value="HSP90"/>
    <property type="match status" value="1"/>
</dbReference>
<feature type="binding site" evidence="8">
    <location>
        <position position="131"/>
    </location>
    <ligand>
        <name>ATP</name>
        <dbReference type="ChEBI" id="CHEBI:30616"/>
    </ligand>
</feature>
<dbReference type="Gene3D" id="3.30.565.10">
    <property type="entry name" value="Histidine kinase-like ATPase, C-terminal domain"/>
    <property type="match status" value="1"/>
</dbReference>
<keyword evidence="10" id="KW-1185">Reference proteome</keyword>
<keyword evidence="3" id="KW-0963">Cytoplasm</keyword>
<dbReference type="InterPro" id="IPR036890">
    <property type="entry name" value="HATPase_C_sf"/>
</dbReference>
<dbReference type="KEGG" id="egl:EGR_10562"/>
<proteinExistence type="inferred from homology"/>
<evidence type="ECO:0000313" key="10">
    <source>
        <dbReference type="Proteomes" id="UP000019149"/>
    </source>
</evidence>
<dbReference type="Pfam" id="PF13589">
    <property type="entry name" value="HATPase_c_3"/>
    <property type="match status" value="1"/>
</dbReference>
<dbReference type="Pfam" id="PF00183">
    <property type="entry name" value="HSP90"/>
    <property type="match status" value="1"/>
</dbReference>
<dbReference type="CDD" id="cd16927">
    <property type="entry name" value="HATPase_Hsp90-like"/>
    <property type="match status" value="1"/>
</dbReference>
<dbReference type="Proteomes" id="UP000019149">
    <property type="component" value="Unassembled WGS sequence"/>
</dbReference>
<dbReference type="GO" id="GO:0005737">
    <property type="term" value="C:cytoplasm"/>
    <property type="evidence" value="ECO:0007669"/>
    <property type="project" value="UniProtKB-SubCell"/>
</dbReference>
<feature type="binding site" evidence="8">
    <location>
        <position position="173"/>
    </location>
    <ligand>
        <name>ATP</name>
        <dbReference type="ChEBI" id="CHEBI:30616"/>
    </ligand>
</feature>
<comment type="subcellular location">
    <subcellularLocation>
        <location evidence="1">Cytoplasm</location>
    </subcellularLocation>
</comment>
<accession>W6U226</accession>
<dbReference type="FunFam" id="3.40.50.11260:FF:000001">
    <property type="entry name" value="Heat shock protein 90 alpha"/>
    <property type="match status" value="1"/>
</dbReference>
<keyword evidence="4 8" id="KW-0547">Nucleotide-binding</keyword>
<reference evidence="9 10" key="1">
    <citation type="journal article" date="2013" name="Nat. Genet.">
        <title>The genome of the hydatid tapeworm Echinococcus granulosus.</title>
        <authorList>
            <person name="Zheng H."/>
            <person name="Zhang W."/>
            <person name="Zhang L."/>
            <person name="Zhang Z."/>
            <person name="Li J."/>
            <person name="Lu G."/>
            <person name="Zhu Y."/>
            <person name="Wang Y."/>
            <person name="Huang Y."/>
            <person name="Liu J."/>
            <person name="Kang H."/>
            <person name="Chen J."/>
            <person name="Wang L."/>
            <person name="Chen A."/>
            <person name="Yu S."/>
            <person name="Gao Z."/>
            <person name="Jin L."/>
            <person name="Gu W."/>
            <person name="Wang Z."/>
            <person name="Zhao L."/>
            <person name="Shi B."/>
            <person name="Wen H."/>
            <person name="Lin R."/>
            <person name="Jones M.K."/>
            <person name="Brejova B."/>
            <person name="Vinar T."/>
            <person name="Zhao G."/>
            <person name="McManus D.P."/>
            <person name="Chen Z."/>
            <person name="Zhou Y."/>
            <person name="Wang S."/>
        </authorList>
    </citation>
    <scope>NUCLEOTIDE SEQUENCE [LARGE SCALE GENOMIC DNA]</scope>
</reference>
<dbReference type="STRING" id="6210.W6U226"/>
<name>W6U226_ECHGR</name>
<dbReference type="GeneID" id="36346277"/>
<dbReference type="SUPFAM" id="SSF54211">
    <property type="entry name" value="Ribosomal protein S5 domain 2-like"/>
    <property type="match status" value="1"/>
</dbReference>
<dbReference type="InterPro" id="IPR020575">
    <property type="entry name" value="Hsp90_N"/>
</dbReference>
<keyword evidence="6 9" id="KW-0346">Stress response</keyword>
<keyword evidence="5 8" id="KW-0067">ATP-binding</keyword>
<evidence type="ECO:0000256" key="2">
    <source>
        <dbReference type="ARBA" id="ARBA00008239"/>
    </source>
</evidence>
<keyword evidence="7" id="KW-0143">Chaperone</keyword>
<dbReference type="InterPro" id="IPR037196">
    <property type="entry name" value="HSP90_C"/>
</dbReference>
<comment type="similarity">
    <text evidence="2">Belongs to the heat shock protein 90 family.</text>
</comment>
<dbReference type="AlphaFoldDB" id="W6U226"/>